<reference evidence="3 4" key="1">
    <citation type="submission" date="2016-04" db="EMBL/GenBank/DDBJ databases">
        <title>A degradative enzymes factory behind the ericoid mycorrhizal symbiosis.</title>
        <authorList>
            <consortium name="DOE Joint Genome Institute"/>
            <person name="Martino E."/>
            <person name="Morin E."/>
            <person name="Grelet G."/>
            <person name="Kuo A."/>
            <person name="Kohler A."/>
            <person name="Daghino S."/>
            <person name="Barry K."/>
            <person name="Choi C."/>
            <person name="Cichocki N."/>
            <person name="Clum A."/>
            <person name="Copeland A."/>
            <person name="Hainaut M."/>
            <person name="Haridas S."/>
            <person name="Labutti K."/>
            <person name="Lindquist E."/>
            <person name="Lipzen A."/>
            <person name="Khouja H.-R."/>
            <person name="Murat C."/>
            <person name="Ohm R."/>
            <person name="Olson A."/>
            <person name="Spatafora J."/>
            <person name="Veneault-Fourrey C."/>
            <person name="Henrissat B."/>
            <person name="Grigoriev I."/>
            <person name="Martin F."/>
            <person name="Perotto S."/>
        </authorList>
    </citation>
    <scope>NUCLEOTIDE SEQUENCE [LARGE SCALE GENOMIC DNA]</scope>
    <source>
        <strain evidence="3 4">F</strain>
    </source>
</reference>
<evidence type="ECO:0000256" key="1">
    <source>
        <dbReference type="SAM" id="MobiDB-lite"/>
    </source>
</evidence>
<gene>
    <name evidence="3" type="ORF">L207DRAFT_633249</name>
</gene>
<dbReference type="OrthoDB" id="3565420at2759"/>
<dbReference type="SUPFAM" id="SSF52540">
    <property type="entry name" value="P-loop containing nucleoside triphosphate hydrolases"/>
    <property type="match status" value="1"/>
</dbReference>
<dbReference type="Proteomes" id="UP000235786">
    <property type="component" value="Unassembled WGS sequence"/>
</dbReference>
<proteinExistence type="predicted"/>
<dbReference type="AlphaFoldDB" id="A0A2J6RTW3"/>
<dbReference type="InterPro" id="IPR041677">
    <property type="entry name" value="DNA2/NAM7_AAA_11"/>
</dbReference>
<protein>
    <recommendedName>
        <fullName evidence="2">DNA2/NAM7 helicase helicase domain-containing protein</fullName>
    </recommendedName>
</protein>
<sequence length="367" mass="41901">MVKYPDSYHALTRFPTWDELNVRVGLGAAFDYLWIEQYTDALRATPVASHWIRDMLEDARCPEQFTVSVNVPNLGINTSTLLKVEDELEVLFRPKVDTSQIDPETKEHFQEPQGWQVVVIERDTIHYTGTHLIKVWRRYDGCIPGEQPIICYDEWRSWNSYVNIFLKLKESTKTIQKRLNALNSMHPNEERPTAASKKSTSGWRDEETEAEIIHIEVDSECDVEEYVNPQDTDPNFPAIPAYIYNKIDFTSLRSILPGMNAEVVTSTNFFGDLSSGQIEDFLKELTDAQANDLRSILPGVPLNILCMHGCAGAGKTWCMITIMRIMLAQGKKSLICSSTNAAVNNICIRLAQRDINDEFIKIRLHPE</sequence>
<feature type="region of interest" description="Disordered" evidence="1">
    <location>
        <begin position="182"/>
        <end position="203"/>
    </location>
</feature>
<dbReference type="Pfam" id="PF13086">
    <property type="entry name" value="AAA_11"/>
    <property type="match status" value="1"/>
</dbReference>
<dbReference type="EMBL" id="KZ613944">
    <property type="protein sequence ID" value="PMD41961.1"/>
    <property type="molecule type" value="Genomic_DNA"/>
</dbReference>
<evidence type="ECO:0000259" key="2">
    <source>
        <dbReference type="Pfam" id="PF13086"/>
    </source>
</evidence>
<evidence type="ECO:0000313" key="3">
    <source>
        <dbReference type="EMBL" id="PMD41961.1"/>
    </source>
</evidence>
<feature type="domain" description="DNA2/NAM7 helicase helicase" evidence="2">
    <location>
        <begin position="285"/>
        <end position="355"/>
    </location>
</feature>
<evidence type="ECO:0000313" key="4">
    <source>
        <dbReference type="Proteomes" id="UP000235786"/>
    </source>
</evidence>
<organism evidence="3 4">
    <name type="scientific">Hyaloscypha variabilis (strain UAMH 11265 / GT02V1 / F)</name>
    <name type="common">Meliniomyces variabilis</name>
    <dbReference type="NCBI Taxonomy" id="1149755"/>
    <lineage>
        <taxon>Eukaryota</taxon>
        <taxon>Fungi</taxon>
        <taxon>Dikarya</taxon>
        <taxon>Ascomycota</taxon>
        <taxon>Pezizomycotina</taxon>
        <taxon>Leotiomycetes</taxon>
        <taxon>Helotiales</taxon>
        <taxon>Hyaloscyphaceae</taxon>
        <taxon>Hyaloscypha</taxon>
        <taxon>Hyaloscypha variabilis</taxon>
    </lineage>
</organism>
<dbReference type="Gene3D" id="3.40.50.300">
    <property type="entry name" value="P-loop containing nucleotide triphosphate hydrolases"/>
    <property type="match status" value="1"/>
</dbReference>
<accession>A0A2J6RTW3</accession>
<dbReference type="GO" id="GO:0004386">
    <property type="term" value="F:helicase activity"/>
    <property type="evidence" value="ECO:0007669"/>
    <property type="project" value="InterPro"/>
</dbReference>
<dbReference type="InterPro" id="IPR027417">
    <property type="entry name" value="P-loop_NTPase"/>
</dbReference>
<name>A0A2J6RTW3_HYAVF</name>
<keyword evidence="4" id="KW-1185">Reference proteome</keyword>